<dbReference type="PANTHER" id="PTHR38436">
    <property type="entry name" value="POLYKETIDE CYCLASE SNOAL-LIKE DOMAIN"/>
    <property type="match status" value="1"/>
</dbReference>
<dbReference type="InterPro" id="IPR032710">
    <property type="entry name" value="NTF2-like_dom_sf"/>
</dbReference>
<accession>A0A521AEQ6</accession>
<dbReference type="AlphaFoldDB" id="A0A521AEQ6"/>
<keyword evidence="2" id="KW-1185">Reference proteome</keyword>
<sequence length="137" mass="14761">MSKETNIAAQKTFGEAVNSANYELFKELVAANAVDHDPAPGQVPGPDGYAEFFGMMRTAFPDMKLAVEQLSADEDTVSFAYRVTGTHEGDFMGHPASGKAINIRGMQISKFEDGKMVERWGSSDELGILKQIGVIAG</sequence>
<evidence type="ECO:0008006" key="3">
    <source>
        <dbReference type="Google" id="ProtNLM"/>
    </source>
</evidence>
<dbReference type="OrthoDB" id="7876517at2"/>
<dbReference type="Pfam" id="PF07366">
    <property type="entry name" value="SnoaL"/>
    <property type="match status" value="1"/>
</dbReference>
<evidence type="ECO:0000313" key="2">
    <source>
        <dbReference type="Proteomes" id="UP000320300"/>
    </source>
</evidence>
<protein>
    <recommendedName>
        <fullName evidence="3">Ester cyclase</fullName>
    </recommendedName>
</protein>
<evidence type="ECO:0000313" key="1">
    <source>
        <dbReference type="EMBL" id="SMO33294.1"/>
    </source>
</evidence>
<dbReference type="SUPFAM" id="SSF54427">
    <property type="entry name" value="NTF2-like"/>
    <property type="match status" value="1"/>
</dbReference>
<dbReference type="PANTHER" id="PTHR38436:SF1">
    <property type="entry name" value="ESTER CYCLASE"/>
    <property type="match status" value="1"/>
</dbReference>
<dbReference type="GO" id="GO:0030638">
    <property type="term" value="P:polyketide metabolic process"/>
    <property type="evidence" value="ECO:0007669"/>
    <property type="project" value="InterPro"/>
</dbReference>
<name>A0A521AEQ6_9SPHI</name>
<dbReference type="Gene3D" id="3.10.450.50">
    <property type="match status" value="1"/>
</dbReference>
<gene>
    <name evidence="1" type="ORF">SAMN06265348_101113</name>
</gene>
<organism evidence="1 2">
    <name type="scientific">Pedobacter westerhofensis</name>
    <dbReference type="NCBI Taxonomy" id="425512"/>
    <lineage>
        <taxon>Bacteria</taxon>
        <taxon>Pseudomonadati</taxon>
        <taxon>Bacteroidota</taxon>
        <taxon>Sphingobacteriia</taxon>
        <taxon>Sphingobacteriales</taxon>
        <taxon>Sphingobacteriaceae</taxon>
        <taxon>Pedobacter</taxon>
    </lineage>
</organism>
<reference evidence="1 2" key="1">
    <citation type="submission" date="2017-05" db="EMBL/GenBank/DDBJ databases">
        <authorList>
            <person name="Varghese N."/>
            <person name="Submissions S."/>
        </authorList>
    </citation>
    <scope>NUCLEOTIDE SEQUENCE [LARGE SCALE GENOMIC DNA]</scope>
    <source>
        <strain evidence="1 2">DSM 19036</strain>
    </source>
</reference>
<dbReference type="RefSeq" id="WP_142526244.1">
    <property type="nucleotide sequence ID" value="NZ_CBCSJO010000002.1"/>
</dbReference>
<dbReference type="InterPro" id="IPR009959">
    <property type="entry name" value="Cyclase_SnoaL-like"/>
</dbReference>
<dbReference type="EMBL" id="FXTN01000001">
    <property type="protein sequence ID" value="SMO33294.1"/>
    <property type="molecule type" value="Genomic_DNA"/>
</dbReference>
<dbReference type="Proteomes" id="UP000320300">
    <property type="component" value="Unassembled WGS sequence"/>
</dbReference>
<proteinExistence type="predicted"/>